<dbReference type="Gene3D" id="2.60.40.4070">
    <property type="match status" value="1"/>
</dbReference>
<evidence type="ECO:0000313" key="3">
    <source>
        <dbReference type="EMBL" id="HIX45153.1"/>
    </source>
</evidence>
<name>A0A9D1VQX5_9BACT</name>
<feature type="chain" id="PRO_5038558628" evidence="1">
    <location>
        <begin position="20"/>
        <end position="583"/>
    </location>
</feature>
<feature type="signal peptide" evidence="1">
    <location>
        <begin position="1"/>
        <end position="19"/>
    </location>
</feature>
<organism evidence="3 4">
    <name type="scientific">Candidatus Barnesiella excrementipullorum</name>
    <dbReference type="NCBI Taxonomy" id="2838479"/>
    <lineage>
        <taxon>Bacteria</taxon>
        <taxon>Pseudomonadati</taxon>
        <taxon>Bacteroidota</taxon>
        <taxon>Bacteroidia</taxon>
        <taxon>Bacteroidales</taxon>
        <taxon>Barnesiellaceae</taxon>
        <taxon>Barnesiella</taxon>
    </lineage>
</organism>
<keyword evidence="1" id="KW-0732">Signal</keyword>
<dbReference type="Pfam" id="PF18962">
    <property type="entry name" value="Por_Secre_tail"/>
    <property type="match status" value="1"/>
</dbReference>
<sequence>MKKGLLSCICAITCLMAMAQWNANPSESMLAWPDGKSYYANEMQIGEDGTTWLCVYHPQNGTVATTIQAIDSTGVKLLGEEGLLVSEERNMTYTVVNQLIMVDKDGNAIVVVHDLRNSPSEEQRLSYTIYKVSPEGEMLWGDEGIAVDGAIAYEMSAAMKMIQLEDGSYVFAWMRLNGNLFAIEMQRVSNDGELLWNADDVRLMDNTSTYTYPYLVNAGDNQFILVYAKGSNQDLYARKIDFDGTPVWPEDTRIYRGGFGSIPLWTILDVQPSGDGGVIVSWNDDRYYTNIESAYLSYVKPNGELGFTAGEEGQKLGYAEWRSFNVTARYDSKTNSFIALWRETDADQNWYRMVTQRVSLQGELLWGEEGLELCPMDTQPIAYMDLQPGGEGEMGVFYMMNHSYGFGDVTCYAMLLNSETGESVWEEQPFAFTENVSEKASLEVTPMAQGDYWIAKWEDNGVLGSDNNVDRLYMQRINRNMTLGNPEPGAVKATRSEMSQFRAISTIVNDEAIFQVVNTKEQPVSISIYDMQGKLVTTAYNGVMPQGSNYVTWNASSCNLSKGIYLATLASQEGTATVKIIIN</sequence>
<evidence type="ECO:0000313" key="4">
    <source>
        <dbReference type="Proteomes" id="UP000824246"/>
    </source>
</evidence>
<protein>
    <submittedName>
        <fullName evidence="3">T9SS type A sorting domain-containing protein</fullName>
    </submittedName>
</protein>
<gene>
    <name evidence="3" type="ORF">H9982_02920</name>
</gene>
<comment type="caution">
    <text evidence="3">The sequence shown here is derived from an EMBL/GenBank/DDBJ whole genome shotgun (WGS) entry which is preliminary data.</text>
</comment>
<dbReference type="EMBL" id="DXFB01000080">
    <property type="protein sequence ID" value="HIX45153.1"/>
    <property type="molecule type" value="Genomic_DNA"/>
</dbReference>
<reference evidence="3" key="1">
    <citation type="journal article" date="2021" name="PeerJ">
        <title>Extensive microbial diversity within the chicken gut microbiome revealed by metagenomics and culture.</title>
        <authorList>
            <person name="Gilroy R."/>
            <person name="Ravi A."/>
            <person name="Getino M."/>
            <person name="Pursley I."/>
            <person name="Horton D.L."/>
            <person name="Alikhan N.F."/>
            <person name="Baker D."/>
            <person name="Gharbi K."/>
            <person name="Hall N."/>
            <person name="Watson M."/>
            <person name="Adriaenssens E.M."/>
            <person name="Foster-Nyarko E."/>
            <person name="Jarju S."/>
            <person name="Secka A."/>
            <person name="Antonio M."/>
            <person name="Oren A."/>
            <person name="Chaudhuri R.R."/>
            <person name="La Ragione R."/>
            <person name="Hildebrand F."/>
            <person name="Pallen M.J."/>
        </authorList>
    </citation>
    <scope>NUCLEOTIDE SEQUENCE</scope>
    <source>
        <strain evidence="3">ChiHjej12B11-16260</strain>
    </source>
</reference>
<evidence type="ECO:0000256" key="1">
    <source>
        <dbReference type="SAM" id="SignalP"/>
    </source>
</evidence>
<evidence type="ECO:0000259" key="2">
    <source>
        <dbReference type="Pfam" id="PF18962"/>
    </source>
</evidence>
<reference evidence="3" key="2">
    <citation type="submission" date="2021-04" db="EMBL/GenBank/DDBJ databases">
        <authorList>
            <person name="Gilroy R."/>
        </authorList>
    </citation>
    <scope>NUCLEOTIDE SEQUENCE</scope>
    <source>
        <strain evidence="3">ChiHjej12B11-16260</strain>
    </source>
</reference>
<proteinExistence type="predicted"/>
<dbReference type="InterPro" id="IPR026444">
    <property type="entry name" value="Secre_tail"/>
</dbReference>
<dbReference type="Proteomes" id="UP000824246">
    <property type="component" value="Unassembled WGS sequence"/>
</dbReference>
<dbReference type="NCBIfam" id="TIGR04183">
    <property type="entry name" value="Por_Secre_tail"/>
    <property type="match status" value="1"/>
</dbReference>
<feature type="domain" description="Secretion system C-terminal sorting" evidence="2">
    <location>
        <begin position="517"/>
        <end position="582"/>
    </location>
</feature>
<dbReference type="AlphaFoldDB" id="A0A9D1VQX5"/>
<accession>A0A9D1VQX5</accession>